<name>A0ABS9DNB2_9ACTN</name>
<dbReference type="InterPro" id="IPR011335">
    <property type="entry name" value="Restrct_endonuc-II-like"/>
</dbReference>
<dbReference type="SUPFAM" id="SSF52980">
    <property type="entry name" value="Restriction endonuclease-like"/>
    <property type="match status" value="1"/>
</dbReference>
<comment type="similarity">
    <text evidence="6">Belongs to the Vsr family.</text>
</comment>
<keyword evidence="1" id="KW-0540">Nuclease</keyword>
<gene>
    <name evidence="8" type="ORF">L1892_20180</name>
</gene>
<dbReference type="InterPro" id="IPR004603">
    <property type="entry name" value="DNA_mismatch_endonuc_vsr"/>
</dbReference>
<dbReference type="InterPro" id="IPR007569">
    <property type="entry name" value="DUF559"/>
</dbReference>
<dbReference type="Proteomes" id="UP001108089">
    <property type="component" value="Unassembled WGS sequence"/>
</dbReference>
<dbReference type="EMBL" id="JAKGCU010000024">
    <property type="protein sequence ID" value="MCF3940692.1"/>
    <property type="molecule type" value="Genomic_DNA"/>
</dbReference>
<proteinExistence type="inferred from homology"/>
<dbReference type="NCBIfam" id="TIGR00632">
    <property type="entry name" value="vsr"/>
    <property type="match status" value="1"/>
</dbReference>
<evidence type="ECO:0000256" key="5">
    <source>
        <dbReference type="ARBA" id="ARBA00023204"/>
    </source>
</evidence>
<keyword evidence="2 8" id="KW-0255">Endonuclease</keyword>
<evidence type="ECO:0000313" key="8">
    <source>
        <dbReference type="EMBL" id="MCF3940692.1"/>
    </source>
</evidence>
<protein>
    <submittedName>
        <fullName evidence="8">Very short patch repair endonuclease</fullName>
    </submittedName>
</protein>
<evidence type="ECO:0000256" key="3">
    <source>
        <dbReference type="ARBA" id="ARBA00022763"/>
    </source>
</evidence>
<keyword evidence="9" id="KW-1185">Reference proteome</keyword>
<accession>A0ABS9DNB2</accession>
<dbReference type="Gene3D" id="3.40.960.10">
    <property type="entry name" value="VSR Endonuclease"/>
    <property type="match status" value="1"/>
</dbReference>
<evidence type="ECO:0000259" key="7">
    <source>
        <dbReference type="Pfam" id="PF04480"/>
    </source>
</evidence>
<dbReference type="GO" id="GO:0004519">
    <property type="term" value="F:endonuclease activity"/>
    <property type="evidence" value="ECO:0007669"/>
    <property type="project" value="UniProtKB-KW"/>
</dbReference>
<sequence length="125" mass="14981">MRSNRRRDTAPEVEVRRLLHSRGLRYRVDYAPDRAHLRNRADIVFTRARVAVFIDGCFWHGCPDHHRPPTANSDYWSSKIKRNSERDERVTEMLRENGWTVLRFWEHQPARETADDIVREILSRA</sequence>
<dbReference type="CDD" id="cd00221">
    <property type="entry name" value="Vsr"/>
    <property type="match status" value="1"/>
</dbReference>
<organism evidence="8 9">
    <name type="scientific">Gordonia tangerina</name>
    <dbReference type="NCBI Taxonomy" id="2911060"/>
    <lineage>
        <taxon>Bacteria</taxon>
        <taxon>Bacillati</taxon>
        <taxon>Actinomycetota</taxon>
        <taxon>Actinomycetes</taxon>
        <taxon>Mycobacteriales</taxon>
        <taxon>Gordoniaceae</taxon>
        <taxon>Gordonia</taxon>
    </lineage>
</organism>
<reference evidence="8" key="1">
    <citation type="submission" date="2022-01" db="EMBL/GenBank/DDBJ databases">
        <title>Gordonia xiamenensis sp. nov., isolated from surface seawater in Xiamen.</title>
        <authorList>
            <person name="He Y.F."/>
        </authorList>
    </citation>
    <scope>NUCLEOTIDE SEQUENCE</scope>
    <source>
        <strain evidence="8">GW1C4-4</strain>
    </source>
</reference>
<dbReference type="Pfam" id="PF03852">
    <property type="entry name" value="Vsr"/>
    <property type="match status" value="1"/>
</dbReference>
<keyword evidence="3" id="KW-0227">DNA damage</keyword>
<keyword evidence="4" id="KW-0378">Hydrolase</keyword>
<dbReference type="Pfam" id="PF04480">
    <property type="entry name" value="DUF559"/>
    <property type="match status" value="1"/>
</dbReference>
<evidence type="ECO:0000256" key="1">
    <source>
        <dbReference type="ARBA" id="ARBA00022722"/>
    </source>
</evidence>
<feature type="domain" description="DUF559" evidence="7">
    <location>
        <begin position="81"/>
        <end position="123"/>
    </location>
</feature>
<evidence type="ECO:0000256" key="2">
    <source>
        <dbReference type="ARBA" id="ARBA00022759"/>
    </source>
</evidence>
<evidence type="ECO:0000256" key="4">
    <source>
        <dbReference type="ARBA" id="ARBA00022801"/>
    </source>
</evidence>
<keyword evidence="5" id="KW-0234">DNA repair</keyword>
<comment type="caution">
    <text evidence="8">The sequence shown here is derived from an EMBL/GenBank/DDBJ whole genome shotgun (WGS) entry which is preliminary data.</text>
</comment>
<evidence type="ECO:0000256" key="6">
    <source>
        <dbReference type="ARBA" id="ARBA00029466"/>
    </source>
</evidence>
<evidence type="ECO:0000313" key="9">
    <source>
        <dbReference type="Proteomes" id="UP001108089"/>
    </source>
</evidence>